<evidence type="ECO:0000313" key="8">
    <source>
        <dbReference type="EMBL" id="MXU95884.1"/>
    </source>
</evidence>
<dbReference type="InterPro" id="IPR021971">
    <property type="entry name" value="Salp15"/>
</dbReference>
<feature type="compositionally biased region" description="Polar residues" evidence="6">
    <location>
        <begin position="114"/>
        <end position="140"/>
    </location>
</feature>
<keyword evidence="2" id="KW-0964">Secreted</keyword>
<evidence type="ECO:0000256" key="2">
    <source>
        <dbReference type="ARBA" id="ARBA00022525"/>
    </source>
</evidence>
<evidence type="ECO:0000256" key="4">
    <source>
        <dbReference type="ARBA" id="ARBA00023180"/>
    </source>
</evidence>
<keyword evidence="4" id="KW-0325">Glycoprotein</keyword>
<proteinExistence type="inferred from homology"/>
<feature type="chain" id="PRO_5025383397" evidence="7">
    <location>
        <begin position="24"/>
        <end position="198"/>
    </location>
</feature>
<dbReference type="GO" id="GO:0005576">
    <property type="term" value="C:extracellular region"/>
    <property type="evidence" value="ECO:0007669"/>
    <property type="project" value="UniProtKB-SubCell"/>
</dbReference>
<reference evidence="8" key="1">
    <citation type="submission" date="2019-12" db="EMBL/GenBank/DDBJ databases">
        <title>An insight into the sialome of adult female Ixodes ricinus ticks feeding for 6 days.</title>
        <authorList>
            <person name="Perner J."/>
            <person name="Ribeiro J.M.C."/>
        </authorList>
    </citation>
    <scope>NUCLEOTIDE SEQUENCE</scope>
    <source>
        <strain evidence="8">Semi-engorged</strain>
        <tissue evidence="8">Salivary glands</tissue>
    </source>
</reference>
<evidence type="ECO:0000256" key="6">
    <source>
        <dbReference type="SAM" id="MobiDB-lite"/>
    </source>
</evidence>
<organism evidence="8">
    <name type="scientific">Ixodes ricinus</name>
    <name type="common">Common tick</name>
    <name type="synonym">Acarus ricinus</name>
    <dbReference type="NCBI Taxonomy" id="34613"/>
    <lineage>
        <taxon>Eukaryota</taxon>
        <taxon>Metazoa</taxon>
        <taxon>Ecdysozoa</taxon>
        <taxon>Arthropoda</taxon>
        <taxon>Chelicerata</taxon>
        <taxon>Arachnida</taxon>
        <taxon>Acari</taxon>
        <taxon>Parasitiformes</taxon>
        <taxon>Ixodida</taxon>
        <taxon>Ixodoidea</taxon>
        <taxon>Ixodidae</taxon>
        <taxon>Ixodinae</taxon>
        <taxon>Ixodes</taxon>
    </lineage>
</organism>
<comment type="subcellular location">
    <subcellularLocation>
        <location evidence="1">Secreted</location>
    </subcellularLocation>
</comment>
<feature type="region of interest" description="Disordered" evidence="6">
    <location>
        <begin position="21"/>
        <end position="94"/>
    </location>
</feature>
<name>A0A6B0V271_IXORI</name>
<evidence type="ECO:0000256" key="5">
    <source>
        <dbReference type="ARBA" id="ARBA00034321"/>
    </source>
</evidence>
<evidence type="ECO:0000256" key="7">
    <source>
        <dbReference type="SAM" id="SignalP"/>
    </source>
</evidence>
<dbReference type="Pfam" id="PF12115">
    <property type="entry name" value="Salp15"/>
    <property type="match status" value="1"/>
</dbReference>
<accession>A0A6B0V271</accession>
<keyword evidence="3 7" id="KW-0732">Signal</keyword>
<feature type="compositionally biased region" description="Low complexity" evidence="6">
    <location>
        <begin position="66"/>
        <end position="76"/>
    </location>
</feature>
<dbReference type="AlphaFoldDB" id="A0A6B0V271"/>
<dbReference type="EMBL" id="GIFC01013801">
    <property type="protein sequence ID" value="MXU95884.1"/>
    <property type="molecule type" value="Transcribed_RNA"/>
</dbReference>
<sequence>MFKLSSFLVVFVLVGLCFGPSSEDDSSSGEGPDNGAPSGNDALSGDGGDGTGPGSSDTVVAENNGDRSSGGTSSSDSETKNDAVELTNIPGFVGDNKRKKELLNEFLKQCDMNGKTTSSGSSPSARNEVTQGSSTGSSHAVNEKLVSFPNCTFVCTPKNGSSKSEPFTLHMPEGTVCNAKNNTCPANGPCPVPSLPSC</sequence>
<protein>
    <submittedName>
        <fullName evidence="8">Putative conserved secreted protein</fullName>
    </submittedName>
</protein>
<evidence type="ECO:0000256" key="1">
    <source>
        <dbReference type="ARBA" id="ARBA00004613"/>
    </source>
</evidence>
<feature type="signal peptide" evidence="7">
    <location>
        <begin position="1"/>
        <end position="23"/>
    </location>
</feature>
<feature type="region of interest" description="Disordered" evidence="6">
    <location>
        <begin position="113"/>
        <end position="140"/>
    </location>
</feature>
<comment type="similarity">
    <text evidence="5">Belongs to the salp15 family.</text>
</comment>
<evidence type="ECO:0000256" key="3">
    <source>
        <dbReference type="ARBA" id="ARBA00022729"/>
    </source>
</evidence>